<dbReference type="AlphaFoldDB" id="A0A6I6DJE3"/>
<dbReference type="GO" id="GO:0030791">
    <property type="term" value="F:arsenite methyltransferase activity"/>
    <property type="evidence" value="ECO:0007669"/>
    <property type="project" value="UniProtKB-EC"/>
</dbReference>
<evidence type="ECO:0000256" key="7">
    <source>
        <dbReference type="ARBA" id="ARBA00047943"/>
    </source>
</evidence>
<proteinExistence type="inferred from homology"/>
<name>A0A6I6DJE3_9FIRM</name>
<dbReference type="PANTHER" id="PTHR43675">
    <property type="entry name" value="ARSENITE METHYLTRANSFERASE"/>
    <property type="match status" value="1"/>
</dbReference>
<dbReference type="Pfam" id="PF13847">
    <property type="entry name" value="Methyltransf_31"/>
    <property type="match status" value="1"/>
</dbReference>
<accession>A0A6I6DJE3</accession>
<gene>
    <name evidence="10" type="ORF">SYNTR_2310</name>
</gene>
<organism evidence="10 11">
    <name type="scientific">Candidatus Syntrophocurvum alkaliphilum</name>
    <dbReference type="NCBI Taxonomy" id="2293317"/>
    <lineage>
        <taxon>Bacteria</taxon>
        <taxon>Bacillati</taxon>
        <taxon>Bacillota</taxon>
        <taxon>Clostridia</taxon>
        <taxon>Eubacteriales</taxon>
        <taxon>Syntrophomonadaceae</taxon>
        <taxon>Candidatus Syntrophocurvum</taxon>
    </lineage>
</organism>
<evidence type="ECO:0000256" key="1">
    <source>
        <dbReference type="ARBA" id="ARBA00022679"/>
    </source>
</evidence>
<feature type="domain" description="Methyltransferase" evidence="9">
    <location>
        <begin position="72"/>
        <end position="217"/>
    </location>
</feature>
<evidence type="ECO:0000256" key="4">
    <source>
        <dbReference type="ARBA" id="ARBA00034521"/>
    </source>
</evidence>
<dbReference type="GO" id="GO:0032259">
    <property type="term" value="P:methylation"/>
    <property type="evidence" value="ECO:0007669"/>
    <property type="project" value="UniProtKB-KW"/>
</dbReference>
<dbReference type="SUPFAM" id="SSF53335">
    <property type="entry name" value="S-adenosyl-L-methionine-dependent methyltransferases"/>
    <property type="match status" value="1"/>
</dbReference>
<evidence type="ECO:0000256" key="8">
    <source>
        <dbReference type="ARBA" id="ARBA00048428"/>
    </source>
</evidence>
<evidence type="ECO:0000256" key="5">
    <source>
        <dbReference type="ARBA" id="ARBA00034545"/>
    </source>
</evidence>
<evidence type="ECO:0000256" key="3">
    <source>
        <dbReference type="ARBA" id="ARBA00034487"/>
    </source>
</evidence>
<dbReference type="Gene3D" id="3.40.50.150">
    <property type="entry name" value="Vaccinia Virus protein VP39"/>
    <property type="match status" value="1"/>
</dbReference>
<dbReference type="EC" id="2.1.1.137" evidence="4"/>
<keyword evidence="2" id="KW-0949">S-adenosyl-L-methionine</keyword>
<protein>
    <recommendedName>
        <fullName evidence="5">Arsenite methyltransferase</fullName>
        <ecNumber evidence="4">2.1.1.137</ecNumber>
    </recommendedName>
</protein>
<keyword evidence="1 10" id="KW-0808">Transferase</keyword>
<comment type="catalytic activity">
    <reaction evidence="6">
        <text>arsenic triglutathione + [thioredoxin]-dithiol + S-adenosyl-L-methionine + 2 H2O = methylarsonous acid + [thioredoxin]-disulfide + 3 glutathione + S-adenosyl-L-homocysteine + H(+)</text>
        <dbReference type="Rhea" id="RHEA:69460"/>
        <dbReference type="Rhea" id="RHEA-COMP:10698"/>
        <dbReference type="Rhea" id="RHEA-COMP:10700"/>
        <dbReference type="ChEBI" id="CHEBI:15377"/>
        <dbReference type="ChEBI" id="CHEBI:15378"/>
        <dbReference type="ChEBI" id="CHEBI:17826"/>
        <dbReference type="ChEBI" id="CHEBI:29950"/>
        <dbReference type="ChEBI" id="CHEBI:50058"/>
        <dbReference type="ChEBI" id="CHEBI:57856"/>
        <dbReference type="ChEBI" id="CHEBI:57925"/>
        <dbReference type="ChEBI" id="CHEBI:59789"/>
        <dbReference type="ChEBI" id="CHEBI:183640"/>
        <dbReference type="EC" id="2.1.1.137"/>
    </reaction>
</comment>
<dbReference type="InterPro" id="IPR025714">
    <property type="entry name" value="Methyltranfer_dom"/>
</dbReference>
<dbReference type="InterPro" id="IPR026669">
    <property type="entry name" value="Arsenite_MeTrfase-like"/>
</dbReference>
<dbReference type="InterPro" id="IPR029063">
    <property type="entry name" value="SAM-dependent_MTases_sf"/>
</dbReference>
<dbReference type="KEGG" id="salq:SYNTR_2310"/>
<evidence type="ECO:0000256" key="6">
    <source>
        <dbReference type="ARBA" id="ARBA00047941"/>
    </source>
</evidence>
<dbReference type="EMBL" id="CP046457">
    <property type="protein sequence ID" value="QGU00904.1"/>
    <property type="molecule type" value="Genomic_DNA"/>
</dbReference>
<comment type="similarity">
    <text evidence="3">Belongs to the methyltransferase superfamily. Arsenite methyltransferase family.</text>
</comment>
<dbReference type="Proteomes" id="UP000426444">
    <property type="component" value="Chromosome"/>
</dbReference>
<evidence type="ECO:0000259" key="9">
    <source>
        <dbReference type="Pfam" id="PF13847"/>
    </source>
</evidence>
<dbReference type="RefSeq" id="WP_197079124.1">
    <property type="nucleotide sequence ID" value="NZ_CP046457.1"/>
</dbReference>
<keyword evidence="11" id="KW-1185">Reference proteome</keyword>
<keyword evidence="10" id="KW-0489">Methyltransferase</keyword>
<dbReference type="PANTHER" id="PTHR43675:SF8">
    <property type="entry name" value="ARSENITE METHYLTRANSFERASE"/>
    <property type="match status" value="1"/>
</dbReference>
<evidence type="ECO:0000313" key="10">
    <source>
        <dbReference type="EMBL" id="QGU00904.1"/>
    </source>
</evidence>
<evidence type="ECO:0000313" key="11">
    <source>
        <dbReference type="Proteomes" id="UP000426444"/>
    </source>
</evidence>
<reference evidence="11" key="1">
    <citation type="journal article" date="2019" name="Microbiology">
        <title>Complete Genome Sequence of an Uncultured Bacterium of the Candidate Phylum Bipolaricaulota.</title>
        <authorList>
            <person name="Kadnikov V.V."/>
            <person name="Mardanov A.V."/>
            <person name="Beletsky A.V."/>
            <person name="Frank Y.A."/>
            <person name="Karnachuk O.V."/>
            <person name="Ravin N.V."/>
        </authorList>
    </citation>
    <scope>NUCLEOTIDE SEQUENCE [LARGE SCALE GENOMIC DNA]</scope>
</reference>
<comment type="catalytic activity">
    <reaction evidence="8">
        <text>arsenic triglutathione + 3 [thioredoxin]-dithiol + 3 S-adenosyl-L-methionine = trimethylarsine + 3 [thioredoxin]-disulfide + 3 glutathione + 3 S-adenosyl-L-homocysteine + 3 H(+)</text>
        <dbReference type="Rhea" id="RHEA:69432"/>
        <dbReference type="Rhea" id="RHEA-COMP:10698"/>
        <dbReference type="Rhea" id="RHEA-COMP:10700"/>
        <dbReference type="ChEBI" id="CHEBI:15378"/>
        <dbReference type="ChEBI" id="CHEBI:27130"/>
        <dbReference type="ChEBI" id="CHEBI:29950"/>
        <dbReference type="ChEBI" id="CHEBI:50058"/>
        <dbReference type="ChEBI" id="CHEBI:57856"/>
        <dbReference type="ChEBI" id="CHEBI:57925"/>
        <dbReference type="ChEBI" id="CHEBI:59789"/>
        <dbReference type="ChEBI" id="CHEBI:183640"/>
        <dbReference type="EC" id="2.1.1.137"/>
    </reaction>
</comment>
<evidence type="ECO:0000256" key="2">
    <source>
        <dbReference type="ARBA" id="ARBA00022691"/>
    </source>
</evidence>
<sequence>MRNIRDEVKRHYGDIANSKGAQGCCGASEDLCCSGISDTSRIYDIENLKDVPLEAINASLGCANPFVFAELKEGEIVLDLGSGGGIDVLASSRYVGETGKVYGLDMTDEMLNLANNNKERMGASNVEFIKGYIENIPLPDASVDVVISNCVINLSEDKEKVMREIYRVLKPGGRLAIADIVLTREVPSELGKAAELWVGCIAGALSVEEYETILKNVGFYNRSIIPEHYYNREVLEDKMTTDIGLTDKEWDRVDGAFAGAFIKANK</sequence>
<dbReference type="CDD" id="cd02440">
    <property type="entry name" value="AdoMet_MTases"/>
    <property type="match status" value="1"/>
</dbReference>
<dbReference type="NCBIfam" id="NF008823">
    <property type="entry name" value="PRK11873.1"/>
    <property type="match status" value="1"/>
</dbReference>
<comment type="catalytic activity">
    <reaction evidence="7">
        <text>arsenic triglutathione + 2 [thioredoxin]-dithiol + 2 S-adenosyl-L-methionine + H2O = dimethylarsinous acid + 2 [thioredoxin]-disulfide + 3 glutathione + 2 S-adenosyl-L-homocysteine + 2 H(+)</text>
        <dbReference type="Rhea" id="RHEA:69464"/>
        <dbReference type="Rhea" id="RHEA-COMP:10698"/>
        <dbReference type="Rhea" id="RHEA-COMP:10700"/>
        <dbReference type="ChEBI" id="CHEBI:15377"/>
        <dbReference type="ChEBI" id="CHEBI:15378"/>
        <dbReference type="ChEBI" id="CHEBI:23808"/>
        <dbReference type="ChEBI" id="CHEBI:29950"/>
        <dbReference type="ChEBI" id="CHEBI:50058"/>
        <dbReference type="ChEBI" id="CHEBI:57856"/>
        <dbReference type="ChEBI" id="CHEBI:57925"/>
        <dbReference type="ChEBI" id="CHEBI:59789"/>
        <dbReference type="ChEBI" id="CHEBI:183640"/>
        <dbReference type="EC" id="2.1.1.137"/>
    </reaction>
</comment>